<dbReference type="EMBL" id="SLWK01000005">
    <property type="protein sequence ID" value="TCO08474.1"/>
    <property type="molecule type" value="Genomic_DNA"/>
</dbReference>
<sequence length="217" mass="24801">MSSIVPETLDAMAGYLANSFLEDPMNKAQMEGISKKEKLMRANARIAIKHASNIDALYLLDNDPRAIMVAYDTINNSKIRDAWTNIKTIVATFTSVNLKELVKLIKNMKVLVKVLDFKWPQEFVKGRHYRMKIISIDESLRGTGAFRRLITPAIEYSDREQIPMVLETHNPSNVGLYEHFGFKLVKTISSPKTPIQQYCMIRKPMTTPENTIKPKLK</sequence>
<name>A0A4R2GK71_9BACT</name>
<gene>
    <name evidence="1" type="ORF">EV194_105284</name>
</gene>
<dbReference type="PANTHER" id="PTHR42791">
    <property type="entry name" value="GNAT FAMILY ACETYLTRANSFERASE"/>
    <property type="match status" value="1"/>
</dbReference>
<evidence type="ECO:0008006" key="3">
    <source>
        <dbReference type="Google" id="ProtNLM"/>
    </source>
</evidence>
<evidence type="ECO:0000313" key="2">
    <source>
        <dbReference type="Proteomes" id="UP000295221"/>
    </source>
</evidence>
<accession>A0A4R2GK71</accession>
<organism evidence="1 2">
    <name type="scientific">Natronoflexus pectinivorans</name>
    <dbReference type="NCBI Taxonomy" id="682526"/>
    <lineage>
        <taxon>Bacteria</taxon>
        <taxon>Pseudomonadati</taxon>
        <taxon>Bacteroidota</taxon>
        <taxon>Bacteroidia</taxon>
        <taxon>Marinilabiliales</taxon>
        <taxon>Marinilabiliaceae</taxon>
        <taxon>Natronoflexus</taxon>
    </lineage>
</organism>
<reference evidence="1 2" key="1">
    <citation type="submission" date="2019-03" db="EMBL/GenBank/DDBJ databases">
        <title>Genomic Encyclopedia of Type Strains, Phase IV (KMG-IV): sequencing the most valuable type-strain genomes for metagenomic binning, comparative biology and taxonomic classification.</title>
        <authorList>
            <person name="Goeker M."/>
        </authorList>
    </citation>
    <scope>NUCLEOTIDE SEQUENCE [LARGE SCALE GENOMIC DNA]</scope>
    <source>
        <strain evidence="1 2">DSM 24179</strain>
    </source>
</reference>
<dbReference type="PANTHER" id="PTHR42791:SF1">
    <property type="entry name" value="N-ACETYLTRANSFERASE DOMAIN-CONTAINING PROTEIN"/>
    <property type="match status" value="1"/>
</dbReference>
<comment type="caution">
    <text evidence="1">The sequence shown here is derived from an EMBL/GenBank/DDBJ whole genome shotgun (WGS) entry which is preliminary data.</text>
</comment>
<dbReference type="Gene3D" id="3.40.630.30">
    <property type="match status" value="1"/>
</dbReference>
<evidence type="ECO:0000313" key="1">
    <source>
        <dbReference type="EMBL" id="TCO08474.1"/>
    </source>
</evidence>
<dbReference type="AlphaFoldDB" id="A0A4R2GK71"/>
<dbReference type="InterPro" id="IPR016181">
    <property type="entry name" value="Acyl_CoA_acyltransferase"/>
</dbReference>
<proteinExistence type="predicted"/>
<dbReference type="InterPro" id="IPR052523">
    <property type="entry name" value="Trichothecene_AcTrans"/>
</dbReference>
<protein>
    <recommendedName>
        <fullName evidence="3">Acetyltransferase (GNAT) family protein</fullName>
    </recommendedName>
</protein>
<dbReference type="Proteomes" id="UP000295221">
    <property type="component" value="Unassembled WGS sequence"/>
</dbReference>
<dbReference type="SUPFAM" id="SSF55729">
    <property type="entry name" value="Acyl-CoA N-acyltransferases (Nat)"/>
    <property type="match status" value="1"/>
</dbReference>
<keyword evidence="2" id="KW-1185">Reference proteome</keyword>